<name>X1TFQ7_9ZZZZ</name>
<proteinExistence type="predicted"/>
<gene>
    <name evidence="1" type="ORF">S12H4_40072</name>
</gene>
<dbReference type="AlphaFoldDB" id="X1TFQ7"/>
<protein>
    <submittedName>
        <fullName evidence="1">Uncharacterized protein</fullName>
    </submittedName>
</protein>
<comment type="caution">
    <text evidence="1">The sequence shown here is derived from an EMBL/GenBank/DDBJ whole genome shotgun (WGS) entry which is preliminary data.</text>
</comment>
<dbReference type="EMBL" id="BARW01024285">
    <property type="protein sequence ID" value="GAI90186.1"/>
    <property type="molecule type" value="Genomic_DNA"/>
</dbReference>
<accession>X1TFQ7</accession>
<feature type="non-terminal residue" evidence="1">
    <location>
        <position position="73"/>
    </location>
</feature>
<sequence length="73" mass="9088">MSISPKERFLDICHFKRLGDLYIRDFFWPETLEEWVKQGAPKEIINSRFRRDYFQFQRIRALAEFYTLLRILK</sequence>
<organism evidence="1">
    <name type="scientific">marine sediment metagenome</name>
    <dbReference type="NCBI Taxonomy" id="412755"/>
    <lineage>
        <taxon>unclassified sequences</taxon>
        <taxon>metagenomes</taxon>
        <taxon>ecological metagenomes</taxon>
    </lineage>
</organism>
<reference evidence="1" key="1">
    <citation type="journal article" date="2014" name="Front. Microbiol.">
        <title>High frequency of phylogenetically diverse reductive dehalogenase-homologous genes in deep subseafloor sedimentary metagenomes.</title>
        <authorList>
            <person name="Kawai M."/>
            <person name="Futagami T."/>
            <person name="Toyoda A."/>
            <person name="Takaki Y."/>
            <person name="Nishi S."/>
            <person name="Hori S."/>
            <person name="Arai W."/>
            <person name="Tsubouchi T."/>
            <person name="Morono Y."/>
            <person name="Uchiyama I."/>
            <person name="Ito T."/>
            <person name="Fujiyama A."/>
            <person name="Inagaki F."/>
            <person name="Takami H."/>
        </authorList>
    </citation>
    <scope>NUCLEOTIDE SEQUENCE</scope>
    <source>
        <strain evidence="1">Expedition CK06-06</strain>
    </source>
</reference>
<evidence type="ECO:0000313" key="1">
    <source>
        <dbReference type="EMBL" id="GAI90186.1"/>
    </source>
</evidence>